<evidence type="ECO:0000313" key="2">
    <source>
        <dbReference type="Proteomes" id="UP000057820"/>
    </source>
</evidence>
<accession>A0A0H5NCQ2</accession>
<name>A0A0H5NCQ2_NOCFR</name>
<reference evidence="2" key="1">
    <citation type="submission" date="2015-03" db="EMBL/GenBank/DDBJ databases">
        <authorList>
            <consortium name="Pathogen Informatics"/>
        </authorList>
    </citation>
    <scope>NUCLEOTIDE SEQUENCE [LARGE SCALE GENOMIC DNA]</scope>
    <source>
        <strain evidence="2">NCTC11134</strain>
    </source>
</reference>
<dbReference type="KEGG" id="nfr:ERS450000_00224"/>
<gene>
    <name evidence="1" type="ORF">ERS450000_00224</name>
</gene>
<dbReference type="EMBL" id="LN868938">
    <property type="protein sequence ID" value="CRY73605.1"/>
    <property type="molecule type" value="Genomic_DNA"/>
</dbReference>
<evidence type="ECO:0000313" key="1">
    <source>
        <dbReference type="EMBL" id="CRY73605.1"/>
    </source>
</evidence>
<dbReference type="Proteomes" id="UP000057820">
    <property type="component" value="Chromosome 1"/>
</dbReference>
<sequence length="50" mass="5396">MVKLGDGGVSRFRVLEIDGPTATVETIEDAPGRYPFPARVADLRPVEAPE</sequence>
<organism evidence="1 2">
    <name type="scientific">Nocardia farcinica</name>
    <dbReference type="NCBI Taxonomy" id="37329"/>
    <lineage>
        <taxon>Bacteria</taxon>
        <taxon>Bacillati</taxon>
        <taxon>Actinomycetota</taxon>
        <taxon>Actinomycetes</taxon>
        <taxon>Mycobacteriales</taxon>
        <taxon>Nocardiaceae</taxon>
        <taxon>Nocardia</taxon>
    </lineage>
</organism>
<proteinExistence type="predicted"/>
<dbReference type="AlphaFoldDB" id="A0A0H5NCQ2"/>
<protein>
    <submittedName>
        <fullName evidence="1">Uncharacterized protein</fullName>
    </submittedName>
</protein>